<evidence type="ECO:0000313" key="3">
    <source>
        <dbReference type="Proteomes" id="UP001311730"/>
    </source>
</evidence>
<name>A0ABU5Z9B6_9FLAO</name>
<feature type="signal peptide" evidence="1">
    <location>
        <begin position="1"/>
        <end position="22"/>
    </location>
</feature>
<dbReference type="RefSeq" id="WP_323983733.1">
    <property type="nucleotide sequence ID" value="NZ_JAYKBW010000010.1"/>
</dbReference>
<sequence length="376" mass="45308">MKKAAFILIYLSLLGCASQQIATSHKKEVLSHQEEVITRISNKLSLKGQVKRYKERSYTPIFQKLSQKDSIFSRWSETPYFEIEYFFDSKGNIVKEYQQVKEQTDSLYYISESKYLYNEKGKLMQKIFKEGAFSQTDNNQYKYIYYTNYIYDDKNRLIEEEECDSDLLKGEKVIYTYDEYGNIIEKISFTDKNNYFYKEIYNYDNENRQISYKKIYVTNGYKDEIKKNTWKYDNLGRIIEEYIYELSTTQHKEGTLIYNNAIRYYKYNTNGKLFEIMDQYLSDSILAKGATQGYTYYTYDLEGNLLCKSNFGDGKLRWRECYDACQHLIEEVYVSQEGETYRKQHYYQEDTYHNLVERLIISDSPVELSRYEIEYY</sequence>
<evidence type="ECO:0000313" key="2">
    <source>
        <dbReference type="EMBL" id="MEB3075557.1"/>
    </source>
</evidence>
<keyword evidence="1" id="KW-0732">Signal</keyword>
<protein>
    <recommendedName>
        <fullName evidence="4">Sugar-binding protein</fullName>
    </recommendedName>
</protein>
<reference evidence="2 3" key="1">
    <citation type="submission" date="2023-12" db="EMBL/GenBank/DDBJ databases">
        <title>Genomic sequences of Capnocytophaga and Parvimonas strains.</title>
        <authorList>
            <person name="Watt R.M."/>
            <person name="Wang M."/>
            <person name="Yang T."/>
            <person name="Tong W.M."/>
        </authorList>
    </citation>
    <scope>NUCLEOTIDE SEQUENCE [LARGE SCALE GENOMIC DNA]</scope>
    <source>
        <strain evidence="2 3">CCUG 13096</strain>
    </source>
</reference>
<gene>
    <name evidence="2" type="ORF">VJJ08_09640</name>
</gene>
<feature type="chain" id="PRO_5045295319" description="Sugar-binding protein" evidence="1">
    <location>
        <begin position="23"/>
        <end position="376"/>
    </location>
</feature>
<dbReference type="Proteomes" id="UP001311730">
    <property type="component" value="Unassembled WGS sequence"/>
</dbReference>
<dbReference type="PROSITE" id="PS51257">
    <property type="entry name" value="PROKAR_LIPOPROTEIN"/>
    <property type="match status" value="1"/>
</dbReference>
<evidence type="ECO:0000256" key="1">
    <source>
        <dbReference type="SAM" id="SignalP"/>
    </source>
</evidence>
<organism evidence="2 3">
    <name type="scientific">Capnocytophaga gingivalis</name>
    <dbReference type="NCBI Taxonomy" id="1017"/>
    <lineage>
        <taxon>Bacteria</taxon>
        <taxon>Pseudomonadati</taxon>
        <taxon>Bacteroidota</taxon>
        <taxon>Flavobacteriia</taxon>
        <taxon>Flavobacteriales</taxon>
        <taxon>Flavobacteriaceae</taxon>
        <taxon>Capnocytophaga</taxon>
    </lineage>
</organism>
<keyword evidence="3" id="KW-1185">Reference proteome</keyword>
<dbReference type="Gene3D" id="2.180.10.10">
    <property type="entry name" value="RHS repeat-associated core"/>
    <property type="match status" value="1"/>
</dbReference>
<dbReference type="EMBL" id="JAYKBW010000010">
    <property type="protein sequence ID" value="MEB3075557.1"/>
    <property type="molecule type" value="Genomic_DNA"/>
</dbReference>
<comment type="caution">
    <text evidence="2">The sequence shown here is derived from an EMBL/GenBank/DDBJ whole genome shotgun (WGS) entry which is preliminary data.</text>
</comment>
<proteinExistence type="predicted"/>
<evidence type="ECO:0008006" key="4">
    <source>
        <dbReference type="Google" id="ProtNLM"/>
    </source>
</evidence>
<accession>A0ABU5Z9B6</accession>